<dbReference type="OrthoDB" id="5339835at2"/>
<sequence length="103" mass="11954">MKNDYINLIEPTPVLHTKKCQLIALLMKFLLQFTPIVTALTAWYLYDYFIAGATLLIMFVVVGIIRAKMRNSVIPPSQREYHYNDEGIAKWFTAKEICPKNDE</sequence>
<name>E0UTY4_SULAO</name>
<evidence type="ECO:0000313" key="2">
    <source>
        <dbReference type="EMBL" id="ADN09428.1"/>
    </source>
</evidence>
<accession>E0UTY4</accession>
<keyword evidence="1" id="KW-0812">Transmembrane</keyword>
<keyword evidence="1" id="KW-1133">Transmembrane helix</keyword>
<evidence type="ECO:0000313" key="3">
    <source>
        <dbReference type="Proteomes" id="UP000007803"/>
    </source>
</evidence>
<feature type="transmembrane region" description="Helical" evidence="1">
    <location>
        <begin position="48"/>
        <end position="65"/>
    </location>
</feature>
<dbReference type="RefSeq" id="WP_013327181.1">
    <property type="nucleotide sequence ID" value="NC_014506.1"/>
</dbReference>
<proteinExistence type="predicted"/>
<gene>
    <name evidence="2" type="ordered locus">Saut_1381</name>
</gene>
<keyword evidence="3" id="KW-1185">Reference proteome</keyword>
<reference evidence="3" key="1">
    <citation type="journal article" date="2010" name="Stand. Genomic Sci.">
        <title>Complete genome sequence of Sulfurimonas autotrophica type strain (OK10).</title>
        <authorList>
            <person name="Sikorski J."/>
            <person name="Munk C."/>
            <person name="Lapidus A."/>
            <person name="Djao O."/>
            <person name="Lucas S."/>
            <person name="Glavina Del Rio T."/>
            <person name="Nolan M."/>
            <person name="Tice H."/>
            <person name="Han C."/>
            <person name="Cheng J."/>
            <person name="Tapia R."/>
            <person name="Goodwin L."/>
            <person name="Pitluck S."/>
            <person name="Liolios K."/>
            <person name="Ivanova N."/>
            <person name="Mavromatis K."/>
            <person name="Mikhailova N."/>
            <person name="Pati A."/>
            <person name="Sims D."/>
            <person name="Meincke L."/>
            <person name="Brettin T."/>
            <person name="Detter J."/>
            <person name="Chen A."/>
            <person name="Palaniappan K."/>
            <person name="Land M."/>
            <person name="Hauser L."/>
            <person name="Chang Y."/>
            <person name="Jeffries C."/>
            <person name="Rohde M."/>
            <person name="Lang E."/>
            <person name="Spring S."/>
            <person name="Goker M."/>
            <person name="Woyke T."/>
            <person name="Bristow J."/>
            <person name="Eisen J."/>
            <person name="Markowitz V."/>
            <person name="Hugenholtz P."/>
            <person name="Kyrpides N."/>
            <person name="Klenk H."/>
        </authorList>
    </citation>
    <scope>NUCLEOTIDE SEQUENCE [LARGE SCALE GENOMIC DNA]</scope>
    <source>
        <strain evidence="3">ATCC BAA-671 / DSM 16294 / JCM 11897 / OK10</strain>
    </source>
</reference>
<evidence type="ECO:0000256" key="1">
    <source>
        <dbReference type="SAM" id="Phobius"/>
    </source>
</evidence>
<dbReference type="KEGG" id="sua:Saut_1381"/>
<dbReference type="eggNOG" id="ENOG50319QQ">
    <property type="taxonomic scope" value="Bacteria"/>
</dbReference>
<dbReference type="Proteomes" id="UP000007803">
    <property type="component" value="Chromosome"/>
</dbReference>
<dbReference type="AlphaFoldDB" id="E0UTY4"/>
<organism evidence="2 3">
    <name type="scientific">Sulfurimonas autotrophica (strain ATCC BAA-671 / DSM 16294 / JCM 11897 / OK10)</name>
    <dbReference type="NCBI Taxonomy" id="563040"/>
    <lineage>
        <taxon>Bacteria</taxon>
        <taxon>Pseudomonadati</taxon>
        <taxon>Campylobacterota</taxon>
        <taxon>Epsilonproteobacteria</taxon>
        <taxon>Campylobacterales</taxon>
        <taxon>Sulfurimonadaceae</taxon>
        <taxon>Sulfurimonas</taxon>
    </lineage>
</organism>
<protein>
    <submittedName>
        <fullName evidence="2">Uncharacterized protein</fullName>
    </submittedName>
</protein>
<dbReference type="HOGENOM" id="CLU_178610_0_0_7"/>
<keyword evidence="1" id="KW-0472">Membrane</keyword>
<feature type="transmembrane region" description="Helical" evidence="1">
    <location>
        <begin position="21"/>
        <end position="42"/>
    </location>
</feature>
<dbReference type="EMBL" id="CP002205">
    <property type="protein sequence ID" value="ADN09428.1"/>
    <property type="molecule type" value="Genomic_DNA"/>
</dbReference>